<name>A0A0B0PUW3_GOSAR</name>
<dbReference type="Proteomes" id="UP000032142">
    <property type="component" value="Unassembled WGS sequence"/>
</dbReference>
<dbReference type="EMBL" id="KN446394">
    <property type="protein sequence ID" value="KHG28780.1"/>
    <property type="molecule type" value="Genomic_DNA"/>
</dbReference>
<keyword evidence="2" id="KW-1185">Reference proteome</keyword>
<organism evidence="1 2">
    <name type="scientific">Gossypium arboreum</name>
    <name type="common">Tree cotton</name>
    <name type="synonym">Gossypium nanking</name>
    <dbReference type="NCBI Taxonomy" id="29729"/>
    <lineage>
        <taxon>Eukaryota</taxon>
        <taxon>Viridiplantae</taxon>
        <taxon>Streptophyta</taxon>
        <taxon>Embryophyta</taxon>
        <taxon>Tracheophyta</taxon>
        <taxon>Spermatophyta</taxon>
        <taxon>Magnoliopsida</taxon>
        <taxon>eudicotyledons</taxon>
        <taxon>Gunneridae</taxon>
        <taxon>Pentapetalae</taxon>
        <taxon>rosids</taxon>
        <taxon>malvids</taxon>
        <taxon>Malvales</taxon>
        <taxon>Malvaceae</taxon>
        <taxon>Malvoideae</taxon>
        <taxon>Gossypium</taxon>
    </lineage>
</organism>
<protein>
    <submittedName>
        <fullName evidence="1">Uncharacterized protein</fullName>
    </submittedName>
</protein>
<gene>
    <name evidence="1" type="ORF">F383_34995</name>
</gene>
<accession>A0A0B0PUW3</accession>
<proteinExistence type="predicted"/>
<sequence length="12" mass="1327">MACIARLLHVLS</sequence>
<evidence type="ECO:0000313" key="1">
    <source>
        <dbReference type="EMBL" id="KHG28780.1"/>
    </source>
</evidence>
<evidence type="ECO:0000313" key="2">
    <source>
        <dbReference type="Proteomes" id="UP000032142"/>
    </source>
</evidence>
<reference evidence="2" key="1">
    <citation type="submission" date="2014-09" db="EMBL/GenBank/DDBJ databases">
        <authorList>
            <person name="Mudge J."/>
            <person name="Ramaraj T."/>
            <person name="Lindquist I.E."/>
            <person name="Bharti A.K."/>
            <person name="Sundararajan A."/>
            <person name="Cameron C.T."/>
            <person name="Woodward J.E."/>
            <person name="May G.D."/>
            <person name="Brubaker C."/>
            <person name="Broadhvest J."/>
            <person name="Wilkins T.A."/>
        </authorList>
    </citation>
    <scope>NUCLEOTIDE SEQUENCE</scope>
    <source>
        <strain evidence="2">cv. AKA8401</strain>
    </source>
</reference>